<dbReference type="Proteomes" id="UP000216840">
    <property type="component" value="Unassembled WGS sequence"/>
</dbReference>
<dbReference type="EMBL" id="NGJN01000004">
    <property type="protein sequence ID" value="OZV68706.1"/>
    <property type="molecule type" value="Genomic_DNA"/>
</dbReference>
<organism evidence="1 2">
    <name type="scientific">Winogradskyella aurantia</name>
    <dbReference type="NCBI Taxonomy" id="1915063"/>
    <lineage>
        <taxon>Bacteria</taxon>
        <taxon>Pseudomonadati</taxon>
        <taxon>Bacteroidota</taxon>
        <taxon>Flavobacteriia</taxon>
        <taxon>Flavobacteriales</taxon>
        <taxon>Flavobacteriaceae</taxon>
        <taxon>Winogradskyella</taxon>
    </lineage>
</organism>
<comment type="caution">
    <text evidence="1">The sequence shown here is derived from an EMBL/GenBank/DDBJ whole genome shotgun (WGS) entry which is preliminary data.</text>
</comment>
<dbReference type="RefSeq" id="WP_094968473.1">
    <property type="nucleotide sequence ID" value="NZ_NGJN01000004.1"/>
</dbReference>
<proteinExistence type="predicted"/>
<protein>
    <submittedName>
        <fullName evidence="1">Uncharacterized protein</fullName>
    </submittedName>
</protein>
<dbReference type="OrthoDB" id="1441026at2"/>
<evidence type="ECO:0000313" key="2">
    <source>
        <dbReference type="Proteomes" id="UP000216840"/>
    </source>
</evidence>
<dbReference type="AlphaFoldDB" id="A0A265UTT2"/>
<reference evidence="1 2" key="1">
    <citation type="submission" date="2017-05" db="EMBL/GenBank/DDBJ databases">
        <title>The draft genome sequence of Idiomarina salinarum WNB302.</title>
        <authorList>
            <person name="Sun Y."/>
            <person name="Chen B."/>
            <person name="Du Z."/>
        </authorList>
    </citation>
    <scope>NUCLEOTIDE SEQUENCE [LARGE SCALE GENOMIC DNA]</scope>
    <source>
        <strain evidence="1 2">WNB302</strain>
    </source>
</reference>
<accession>A0A265UTT2</accession>
<gene>
    <name evidence="1" type="ORF">CA834_09605</name>
</gene>
<sequence length="189" mass="22580">MKRFIFTTIILSLLFFTCEGRKSHHESLKQSVAEFKKENDLVKIVYLPEYYQETKIDSTLSNGYTARIKTFTNMKESRLFIDTKDNILTKTYYRKIESDVTVEFKNNIVFNRPITNQFIENAINESSIKLKNYKLDGIWLDQEKSLDKNLLSIDIRYTSLNTQKKYLYFNLQINWMGHYYITVNENPNF</sequence>
<evidence type="ECO:0000313" key="1">
    <source>
        <dbReference type="EMBL" id="OZV68706.1"/>
    </source>
</evidence>
<name>A0A265UTT2_9FLAO</name>
<keyword evidence="2" id="KW-1185">Reference proteome</keyword>